<feature type="region of interest" description="Disordered" evidence="8">
    <location>
        <begin position="267"/>
        <end position="286"/>
    </location>
</feature>
<dbReference type="Gene3D" id="3.40.1110.10">
    <property type="entry name" value="Calcium-transporting ATPase, cytoplasmic domain N"/>
    <property type="match status" value="1"/>
</dbReference>
<dbReference type="InterPro" id="IPR018303">
    <property type="entry name" value="ATPase_P-typ_P_site"/>
</dbReference>
<dbReference type="EMBL" id="FJOG01000011">
    <property type="protein sequence ID" value="CZR58078.1"/>
    <property type="molecule type" value="Genomic_DNA"/>
</dbReference>
<dbReference type="GO" id="GO:0016887">
    <property type="term" value="F:ATP hydrolysis activity"/>
    <property type="evidence" value="ECO:0007669"/>
    <property type="project" value="InterPro"/>
</dbReference>
<proteinExistence type="inferred from homology"/>
<feature type="transmembrane region" description="Helical" evidence="7">
    <location>
        <begin position="1296"/>
        <end position="1315"/>
    </location>
</feature>
<dbReference type="InterPro" id="IPR059000">
    <property type="entry name" value="ATPase_P-type_domA"/>
</dbReference>
<dbReference type="CDD" id="cd00371">
    <property type="entry name" value="HMA"/>
    <property type="match status" value="1"/>
</dbReference>
<evidence type="ECO:0000256" key="5">
    <source>
        <dbReference type="ARBA" id="ARBA00022989"/>
    </source>
</evidence>
<feature type="transmembrane region" description="Helical" evidence="7">
    <location>
        <begin position="960"/>
        <end position="986"/>
    </location>
</feature>
<dbReference type="InterPro" id="IPR036412">
    <property type="entry name" value="HAD-like_sf"/>
</dbReference>
<comment type="similarity">
    <text evidence="7">Belongs to the cation transport ATPase (P-type) (TC 3.A.3) family. Type IB subfamily.</text>
</comment>
<feature type="compositionally biased region" description="Low complexity" evidence="8">
    <location>
        <begin position="277"/>
        <end position="286"/>
    </location>
</feature>
<feature type="region of interest" description="Disordered" evidence="8">
    <location>
        <begin position="123"/>
        <end position="144"/>
    </location>
</feature>
<dbReference type="Gene3D" id="3.40.50.1000">
    <property type="entry name" value="HAD superfamily/HAD-like"/>
    <property type="match status" value="1"/>
</dbReference>
<dbReference type="Pfam" id="PF00702">
    <property type="entry name" value="Hydrolase"/>
    <property type="match status" value="1"/>
</dbReference>
<feature type="domain" description="HMA" evidence="9">
    <location>
        <begin position="517"/>
        <end position="585"/>
    </location>
</feature>
<evidence type="ECO:0000256" key="4">
    <source>
        <dbReference type="ARBA" id="ARBA00022967"/>
    </source>
</evidence>
<keyword evidence="4" id="KW-1278">Translocase</keyword>
<feature type="transmembrane region" description="Helical" evidence="7">
    <location>
        <begin position="1267"/>
        <end position="1290"/>
    </location>
</feature>
<dbReference type="NCBIfam" id="TIGR01525">
    <property type="entry name" value="ATPase-IB_hvy"/>
    <property type="match status" value="1"/>
</dbReference>
<dbReference type="InterPro" id="IPR023298">
    <property type="entry name" value="ATPase_P-typ_TM_dom_sf"/>
</dbReference>
<dbReference type="GO" id="GO:0019829">
    <property type="term" value="F:ATPase-coupled monoatomic cation transmembrane transporter activity"/>
    <property type="evidence" value="ECO:0007669"/>
    <property type="project" value="InterPro"/>
</dbReference>
<dbReference type="PRINTS" id="PR00119">
    <property type="entry name" value="CATATPASE"/>
</dbReference>
<keyword evidence="11" id="KW-1185">Reference proteome</keyword>
<dbReference type="Pfam" id="PF00122">
    <property type="entry name" value="E1-E2_ATPase"/>
    <property type="match status" value="1"/>
</dbReference>
<organism evidence="10 11">
    <name type="scientific">Phialocephala subalpina</name>
    <dbReference type="NCBI Taxonomy" id="576137"/>
    <lineage>
        <taxon>Eukaryota</taxon>
        <taxon>Fungi</taxon>
        <taxon>Dikarya</taxon>
        <taxon>Ascomycota</taxon>
        <taxon>Pezizomycotina</taxon>
        <taxon>Leotiomycetes</taxon>
        <taxon>Helotiales</taxon>
        <taxon>Mollisiaceae</taxon>
        <taxon>Phialocephala</taxon>
        <taxon>Phialocephala fortinii species complex</taxon>
    </lineage>
</organism>
<dbReference type="OrthoDB" id="432719at2759"/>
<sequence length="1324" mass="140116">MSGSQIHSDTSGLRQRSCKRVSCKVKLPKTAGQSSNCCDDKCLDELARRECNSECGHDTASIEKSELRGGEASNGSKMACEQHCKKTRDQYGAILENLGCICKILLSLNIESCCVIPSHASVRSKGSAKSGTSKVSQRDDGCGKKSGCCGGATKEVDIVDDCSKESCCGKGLVPSATVPVVEDNCNKGCCGEISECLKKTAEDNATSEIDHRSKESCCGNGPVQGVTAPAVENNCKKGCCGDAFESPKTHDEGAGAKVEDCFKESRCRQSPTPKAPTDTTSAGDDSCGGSCCDDSSETIQDVVSPEVIPKRDECSKASCCGQGPSPGISKAAMPTIDDCYRDSCCGDLSKGAKNKTIDNHSSEAIDDYSEESCCSKGPAQAAPKDIAPPVDECCEDSCCASSNASMVAKTASPRPSSCAKDSCCGSGAGKVVLGGTPIRTDDCAGKSCCSKGALKLTSAIEVAETDDCSKDDCCTSKLSKQAAISDCVKEVASAPTSTSRILGTDSIDIEKGLFHVEHLILSISGMTCTGCEKKLFRSLDSLPSISNIKTSLVLAQAEFDVSSTSTIDTVSVIKTIEKMTGFTCSKMTQSGQDLDLIVNNMADFANKSVLPLGVTDLGILNKNTIRVTYHPNIVGARELLADPSFREADLAPYAARPLIASGRAHVRMTFFMTVLSAVLTIPVLVLAWAPLPKHEVLYGAISLVLATTVQVAIAGPFYTAALKALIFSRMIEMDLLIVISTTTAYVYSVIAYAYLAAGKPLSTGEFFETSTLLVTLIMVGRAVSAFARQRAVESISIESLQTPTALLVDPKTHQVQEIDARLLQYQDTFKVLPDSSIVTDGMVVAGESDINESMITGESKLIFKRPGSSVVAGSVNHSGTLTVRLTRLPGENTIQTIGSMVDEAKSSKPRIQQIADRVAGYFVPSILAITAIVFVIWVAVGKAVRHQDASTTCIVAMTYAISALIVSCPCAIGLAVPLVVVIAGGVAAKQGLIFKSAETIEIARKISHVVFDKTGTLTQGKLSVEVEEYPTGRKDGQRPMILGLTAHSKHPVSVAIASYMKGLGIQPAKVDKVVSVPGKGIEATWNGRLIRAGNPYWLGFEVSPAVLEVLSHGLTVFCISLDGALVAVFGLQDLVRSDAMQTISQLKKRSIEVSIVSGDNESVVNSIAFQLGVPNSHVRSRQNPGDKQEYIKSLLSSSSSKKHKKPLVVFVGDGTNDAVALAQASIGIHMNEGTDIAQSASDVVLMRPSLSGILTLIDLSRAFHRRVVFNFTWAFVYNVFAILLAAGAFPHVRIEPAYAGLGEIVSVLPVIFIAVQLKWVKFSK</sequence>
<dbReference type="InterPro" id="IPR023299">
    <property type="entry name" value="ATPase_P-typ_cyto_dom_N"/>
</dbReference>
<dbReference type="Gene3D" id="2.70.150.10">
    <property type="entry name" value="Calcium-transporting ATPase, cytoplasmic transduction domain A"/>
    <property type="match status" value="1"/>
</dbReference>
<evidence type="ECO:0000256" key="7">
    <source>
        <dbReference type="RuleBase" id="RU362081"/>
    </source>
</evidence>
<dbReference type="InterPro" id="IPR023214">
    <property type="entry name" value="HAD_sf"/>
</dbReference>
<dbReference type="InterPro" id="IPR006121">
    <property type="entry name" value="HMA_dom"/>
</dbReference>
<dbReference type="Pfam" id="PF24534">
    <property type="entry name" value="HMA_PCA1"/>
    <property type="match status" value="1"/>
</dbReference>
<evidence type="ECO:0000256" key="3">
    <source>
        <dbReference type="ARBA" id="ARBA00022723"/>
    </source>
</evidence>
<dbReference type="PROSITE" id="PS00154">
    <property type="entry name" value="ATPASE_E1_E2"/>
    <property type="match status" value="1"/>
</dbReference>
<dbReference type="GO" id="GO:0016020">
    <property type="term" value="C:membrane"/>
    <property type="evidence" value="ECO:0007669"/>
    <property type="project" value="UniProtKB-SubCell"/>
</dbReference>
<keyword evidence="7" id="KW-0547">Nucleotide-binding</keyword>
<reference evidence="10 11" key="1">
    <citation type="submission" date="2016-03" db="EMBL/GenBank/DDBJ databases">
        <authorList>
            <person name="Ploux O."/>
        </authorList>
    </citation>
    <scope>NUCLEOTIDE SEQUENCE [LARGE SCALE GENOMIC DNA]</scope>
    <source>
        <strain evidence="10 11">UAMH 11012</strain>
    </source>
</reference>
<dbReference type="InterPro" id="IPR036163">
    <property type="entry name" value="HMA_dom_sf"/>
</dbReference>
<evidence type="ECO:0000313" key="10">
    <source>
        <dbReference type="EMBL" id="CZR58078.1"/>
    </source>
</evidence>
<dbReference type="InterPro" id="IPR044492">
    <property type="entry name" value="P_typ_ATPase_HD_dom"/>
</dbReference>
<evidence type="ECO:0000313" key="11">
    <source>
        <dbReference type="Proteomes" id="UP000184330"/>
    </source>
</evidence>
<dbReference type="InterPro" id="IPR056236">
    <property type="entry name" value="HMA_PCA1"/>
</dbReference>
<gene>
    <name evidence="10" type="ORF">PAC_07968</name>
</gene>
<dbReference type="SUPFAM" id="SSF56784">
    <property type="entry name" value="HAD-like"/>
    <property type="match status" value="1"/>
</dbReference>
<dbReference type="SUPFAM" id="SSF55008">
    <property type="entry name" value="HMA, heavy metal-associated domain"/>
    <property type="match status" value="1"/>
</dbReference>
<dbReference type="PRINTS" id="PR00943">
    <property type="entry name" value="CUATPASE"/>
</dbReference>
<keyword evidence="5 7" id="KW-1133">Transmembrane helix</keyword>
<dbReference type="SUPFAM" id="SSF81665">
    <property type="entry name" value="Calcium ATPase, transmembrane domain M"/>
    <property type="match status" value="1"/>
</dbReference>
<dbReference type="InterPro" id="IPR001757">
    <property type="entry name" value="P_typ_ATPase"/>
</dbReference>
<feature type="transmembrane region" description="Helical" evidence="7">
    <location>
        <begin position="918"/>
        <end position="940"/>
    </location>
</feature>
<dbReference type="PROSITE" id="PS50846">
    <property type="entry name" value="HMA_2"/>
    <property type="match status" value="1"/>
</dbReference>
<dbReference type="InterPro" id="IPR027256">
    <property type="entry name" value="P-typ_ATPase_IB"/>
</dbReference>
<dbReference type="PANTHER" id="PTHR46594">
    <property type="entry name" value="P-TYPE CATION-TRANSPORTING ATPASE"/>
    <property type="match status" value="1"/>
</dbReference>
<name>A0A1L7WZ76_9HELO</name>
<dbReference type="STRING" id="576137.A0A1L7WZ76"/>
<dbReference type="SFLD" id="SFLDG00002">
    <property type="entry name" value="C1.7:_P-type_atpase_like"/>
    <property type="match status" value="1"/>
</dbReference>
<dbReference type="SUPFAM" id="SSF81653">
    <property type="entry name" value="Calcium ATPase, transduction domain A"/>
    <property type="match status" value="1"/>
</dbReference>
<dbReference type="NCBIfam" id="TIGR01511">
    <property type="entry name" value="ATPase-IB1_Cu"/>
    <property type="match status" value="1"/>
</dbReference>
<evidence type="ECO:0000256" key="2">
    <source>
        <dbReference type="ARBA" id="ARBA00022692"/>
    </source>
</evidence>
<dbReference type="SFLD" id="SFLDF00027">
    <property type="entry name" value="p-type_atpase"/>
    <property type="match status" value="1"/>
</dbReference>
<dbReference type="Pfam" id="PF00403">
    <property type="entry name" value="HMA"/>
    <property type="match status" value="1"/>
</dbReference>
<keyword evidence="6 7" id="KW-0472">Membrane</keyword>
<feature type="transmembrane region" description="Helical" evidence="7">
    <location>
        <begin position="733"/>
        <end position="754"/>
    </location>
</feature>
<evidence type="ECO:0000256" key="1">
    <source>
        <dbReference type="ARBA" id="ARBA00004370"/>
    </source>
</evidence>
<protein>
    <submittedName>
        <fullName evidence="10">Related to nitrogen fixation protein fixI</fullName>
    </submittedName>
</protein>
<feature type="transmembrane region" description="Helical" evidence="7">
    <location>
        <begin position="697"/>
        <end position="721"/>
    </location>
</feature>
<evidence type="ECO:0000256" key="6">
    <source>
        <dbReference type="ARBA" id="ARBA00023136"/>
    </source>
</evidence>
<keyword evidence="7" id="KW-0067">ATP-binding</keyword>
<comment type="subcellular location">
    <subcellularLocation>
        <location evidence="1 7">Membrane</location>
    </subcellularLocation>
</comment>
<dbReference type="GO" id="GO:0005524">
    <property type="term" value="F:ATP binding"/>
    <property type="evidence" value="ECO:0007669"/>
    <property type="project" value="UniProtKB-UniRule"/>
</dbReference>
<evidence type="ECO:0000259" key="9">
    <source>
        <dbReference type="PROSITE" id="PS50846"/>
    </source>
</evidence>
<accession>A0A1L7WZ76</accession>
<dbReference type="SFLD" id="SFLDS00003">
    <property type="entry name" value="Haloacid_Dehalogenase"/>
    <property type="match status" value="1"/>
</dbReference>
<dbReference type="Proteomes" id="UP000184330">
    <property type="component" value="Unassembled WGS sequence"/>
</dbReference>
<keyword evidence="2 7" id="KW-0812">Transmembrane</keyword>
<feature type="transmembrane region" description="Helical" evidence="7">
    <location>
        <begin position="670"/>
        <end position="691"/>
    </location>
</feature>
<dbReference type="InterPro" id="IPR008250">
    <property type="entry name" value="ATPase_P-typ_transduc_dom_A_sf"/>
</dbReference>
<dbReference type="Gene3D" id="3.30.70.100">
    <property type="match status" value="1"/>
</dbReference>
<evidence type="ECO:0000256" key="8">
    <source>
        <dbReference type="SAM" id="MobiDB-lite"/>
    </source>
</evidence>
<dbReference type="NCBIfam" id="TIGR01494">
    <property type="entry name" value="ATPase_P-type"/>
    <property type="match status" value="1"/>
</dbReference>
<dbReference type="PANTHER" id="PTHR46594:SF4">
    <property type="entry name" value="P-TYPE CATION-TRANSPORTING ATPASE"/>
    <property type="match status" value="1"/>
</dbReference>
<keyword evidence="3 7" id="KW-0479">Metal-binding</keyword>
<dbReference type="GO" id="GO:0046872">
    <property type="term" value="F:metal ion binding"/>
    <property type="evidence" value="ECO:0007669"/>
    <property type="project" value="UniProtKB-KW"/>
</dbReference>